<protein>
    <submittedName>
        <fullName evidence="2">Uncharacterized protein</fullName>
    </submittedName>
</protein>
<proteinExistence type="predicted"/>
<feature type="region of interest" description="Disordered" evidence="1">
    <location>
        <begin position="1"/>
        <end position="24"/>
    </location>
</feature>
<gene>
    <name evidence="2" type="ORF">KYN89_02925</name>
</gene>
<dbReference type="RefSeq" id="WP_222823718.1">
    <property type="nucleotide sequence ID" value="NZ_JAHWXP010000001.1"/>
</dbReference>
<keyword evidence="3" id="KW-1185">Reference proteome</keyword>
<evidence type="ECO:0000256" key="1">
    <source>
        <dbReference type="SAM" id="MobiDB-lite"/>
    </source>
</evidence>
<accession>A0ABS7PAA1</accession>
<dbReference type="EMBL" id="JAHWXP010000001">
    <property type="protein sequence ID" value="MBY8335990.1"/>
    <property type="molecule type" value="Genomic_DNA"/>
</dbReference>
<dbReference type="Proteomes" id="UP000759298">
    <property type="component" value="Unassembled WGS sequence"/>
</dbReference>
<name>A0ABS7PAA1_9SPHN</name>
<evidence type="ECO:0000313" key="3">
    <source>
        <dbReference type="Proteomes" id="UP000759298"/>
    </source>
</evidence>
<comment type="caution">
    <text evidence="2">The sequence shown here is derived from an EMBL/GenBank/DDBJ whole genome shotgun (WGS) entry which is preliminary data.</text>
</comment>
<organism evidence="2 3">
    <name type="scientific">Alteriqipengyuania abyssalis</name>
    <dbReference type="NCBI Taxonomy" id="2860200"/>
    <lineage>
        <taxon>Bacteria</taxon>
        <taxon>Pseudomonadati</taxon>
        <taxon>Pseudomonadota</taxon>
        <taxon>Alphaproteobacteria</taxon>
        <taxon>Sphingomonadales</taxon>
        <taxon>Erythrobacteraceae</taxon>
        <taxon>Alteriqipengyuania</taxon>
    </lineage>
</organism>
<sequence length="109" mass="12333">MSIRCDHCDETEDYPASPGSDPAASRPYRLLRRYLETQVGGETLWVNNLVHLDALEDWLGAKVRERGPQPGLTMMAKLPRWMKASTNRAKVLRGLAQLRERAEQAGIDE</sequence>
<evidence type="ECO:0000313" key="2">
    <source>
        <dbReference type="EMBL" id="MBY8335990.1"/>
    </source>
</evidence>
<reference evidence="2 3" key="1">
    <citation type="submission" date="2021-07" db="EMBL/GenBank/DDBJ databases">
        <title>Alteriqipengyuania abyssalis NZ-12B nov, sp.nov isolated from deep sea sponge in pacific ocean.</title>
        <authorList>
            <person name="Tareen S."/>
            <person name="Wink J."/>
        </authorList>
    </citation>
    <scope>NUCLEOTIDE SEQUENCE [LARGE SCALE GENOMIC DNA]</scope>
    <source>
        <strain evidence="2 3">NZ-12B</strain>
    </source>
</reference>